<gene>
    <name evidence="14" type="ORF">WN72_19885</name>
</gene>
<evidence type="ECO:0000256" key="8">
    <source>
        <dbReference type="ARBA" id="ARBA00022989"/>
    </source>
</evidence>
<dbReference type="InterPro" id="IPR017871">
    <property type="entry name" value="ABC_transporter-like_CS"/>
</dbReference>
<keyword evidence="6" id="KW-0547">Nucleotide-binding</keyword>
<evidence type="ECO:0000256" key="1">
    <source>
        <dbReference type="ARBA" id="ARBA00004651"/>
    </source>
</evidence>
<name>A0AAE7NN56_9BRAD</name>
<evidence type="ECO:0000256" key="3">
    <source>
        <dbReference type="ARBA" id="ARBA00022448"/>
    </source>
</evidence>
<comment type="similarity">
    <text evidence="2">Belongs to the ABC transporter superfamily.</text>
</comment>
<keyword evidence="7" id="KW-0067">ATP-binding</keyword>
<dbReference type="PANTHER" id="PTHR24221">
    <property type="entry name" value="ATP-BINDING CASSETTE SUB-FAMILY B"/>
    <property type="match status" value="1"/>
</dbReference>
<protein>
    <submittedName>
        <fullName evidence="14">NHLP bacteriocin export ABC transporter permease/ATPase subunit</fullName>
    </submittedName>
</protein>
<feature type="transmembrane region" description="Helical" evidence="11">
    <location>
        <begin position="632"/>
        <end position="654"/>
    </location>
</feature>
<evidence type="ECO:0000256" key="2">
    <source>
        <dbReference type="ARBA" id="ARBA00005417"/>
    </source>
</evidence>
<comment type="function">
    <text evidence="10">Involved in beta-(1--&gt;2)glucan export. Transmembrane domains (TMD) form a pore in the inner membrane and the ATP-binding domain (NBD) is responsible for energy generation.</text>
</comment>
<feature type="domain" description="ABC transporter" evidence="12">
    <location>
        <begin position="727"/>
        <end position="959"/>
    </location>
</feature>
<evidence type="ECO:0000256" key="6">
    <source>
        <dbReference type="ARBA" id="ARBA00022741"/>
    </source>
</evidence>
<dbReference type="Pfam" id="PF00005">
    <property type="entry name" value="ABC_tran"/>
    <property type="match status" value="1"/>
</dbReference>
<sequence length="967" mass="105173">MTDRFVSENFVGQQREAPIGLSHRTSLDARRPMLLSDHEHVLQVAAGHVDLFAVQPTGTRQHLFRVENGGCILDLHNACETSGSRLQIIAVGPPGNALLEIPRSAASFVPVSGWIAQLAVFMVRSAANEAISELVSGEEIELHPGERRRGPMRDLLWAHLDTGTAKVMNLGSSFAPGQPPFPLTAGVWVEAGERGCKLRLDPNPPGTQVLWSAIDRFQVTVIAHLERSLAEGVIRERERLVRRDELTASQTLDSFERLADVVVKKADRAQSEWDPTDPLLCSCRVVGEELGIPVTLSQRAQPTRQAFSDILEIARTAQLRIRRVLLRDVWWKTDAGPLLGWHGDQRSPVALVRERANTYTMFDPKGGSRRPVDRSVAGELKSEAITFYPALPSRPLQYRDLLTFAMRGVSGSIARIALAVIAIGLLSLMPPLITNVLVNSVIPRTEIDQLLVCALALTVTALAMAGLQAMQGRVTLRLEGLLDYKLQAALIDRLLRLPTSLFREYTSGDLVDRAMGIDATRRIFTGRVLGGFTASFFCLFSIGLMLYYDLRLGGIALLLTMIRAAAILGTSAVRLYYETKQFNLQGKASGFVLQLIAGVGKLRVAGATARALARWSQQFAVQRRYFITSQQAANALSTFDTAFPMLATLVIFALASYTNSHVLLDLGAFLGFLAAFGQATAAIGSWASSVSESLVAIPHLSRLKPVISTPAEISEERRSPGELSGELELSGIVFRYMKGGPKVLDDISLSIATGDYVAIVGPSGSGKSSLFRLLLGFERAEAGTVFYDGKALNTLDISAVRRQLGVVLQDTKLATGSLYDNICGGVDLPLEKAWEAARLAALDADIAQMPMGMHTLVAEGVTTLSGGQRQRLLIARALARSPRILLFDEATSALDNQTQSIVGTSLERLSITRIVIAHRLSTVRNADRIVMLSRGKVVQAGSYAELMNEPGPFADFAKRQLLESAHH</sequence>
<proteinExistence type="inferred from homology"/>
<evidence type="ECO:0000313" key="14">
    <source>
        <dbReference type="EMBL" id="QOZ68316.1"/>
    </source>
</evidence>
<dbReference type="PANTHER" id="PTHR24221:SF654">
    <property type="entry name" value="ATP-BINDING CASSETTE SUB-FAMILY B MEMBER 6"/>
    <property type="match status" value="1"/>
</dbReference>
<dbReference type="GO" id="GO:0016887">
    <property type="term" value="F:ATP hydrolysis activity"/>
    <property type="evidence" value="ECO:0007669"/>
    <property type="project" value="InterPro"/>
</dbReference>
<evidence type="ECO:0000256" key="5">
    <source>
        <dbReference type="ARBA" id="ARBA00022692"/>
    </source>
</evidence>
<dbReference type="SUPFAM" id="SSF52540">
    <property type="entry name" value="P-loop containing nucleoside triphosphate hydrolases"/>
    <property type="match status" value="1"/>
</dbReference>
<dbReference type="Gene3D" id="1.20.1560.10">
    <property type="entry name" value="ABC transporter type 1, transmembrane domain"/>
    <property type="match status" value="1"/>
</dbReference>
<evidence type="ECO:0000259" key="12">
    <source>
        <dbReference type="PROSITE" id="PS50893"/>
    </source>
</evidence>
<dbReference type="GO" id="GO:0005886">
    <property type="term" value="C:plasma membrane"/>
    <property type="evidence" value="ECO:0007669"/>
    <property type="project" value="UniProtKB-SubCell"/>
</dbReference>
<dbReference type="InterPro" id="IPR003439">
    <property type="entry name" value="ABC_transporter-like_ATP-bd"/>
</dbReference>
<keyword evidence="4" id="KW-1003">Cell membrane</keyword>
<dbReference type="NCBIfam" id="TIGR03797">
    <property type="entry name" value="NHLM_micro_ABC2"/>
    <property type="match status" value="1"/>
</dbReference>
<evidence type="ECO:0000256" key="4">
    <source>
        <dbReference type="ARBA" id="ARBA00022475"/>
    </source>
</evidence>
<dbReference type="SMART" id="SM00382">
    <property type="entry name" value="AAA"/>
    <property type="match status" value="1"/>
</dbReference>
<dbReference type="AlphaFoldDB" id="A0AAE7NN56"/>
<keyword evidence="8 11" id="KW-1133">Transmembrane helix</keyword>
<evidence type="ECO:0000256" key="10">
    <source>
        <dbReference type="ARBA" id="ARBA00024722"/>
    </source>
</evidence>
<dbReference type="GO" id="GO:0034040">
    <property type="term" value="F:ATPase-coupled lipid transmembrane transporter activity"/>
    <property type="evidence" value="ECO:0007669"/>
    <property type="project" value="TreeGrafter"/>
</dbReference>
<evidence type="ECO:0000256" key="9">
    <source>
        <dbReference type="ARBA" id="ARBA00023136"/>
    </source>
</evidence>
<dbReference type="InterPro" id="IPR011527">
    <property type="entry name" value="ABC1_TM_dom"/>
</dbReference>
<reference evidence="14 15" key="1">
    <citation type="submission" date="2018-06" db="EMBL/GenBank/DDBJ databases">
        <title>Comparative genomics of Bradyrhizobium nodulating Arachidis hypogaea.</title>
        <authorList>
            <person name="Li Y."/>
        </authorList>
    </citation>
    <scope>NUCLEOTIDE SEQUENCE [LARGE SCALE GENOMIC DNA]</scope>
    <source>
        <strain evidence="14 15">CCBAU 051107</strain>
    </source>
</reference>
<dbReference type="Proteomes" id="UP000594015">
    <property type="component" value="Chromosome"/>
</dbReference>
<keyword evidence="3" id="KW-0813">Transport</keyword>
<dbReference type="PROSITE" id="PS50929">
    <property type="entry name" value="ABC_TM1F"/>
    <property type="match status" value="1"/>
</dbReference>
<dbReference type="Gene3D" id="3.40.50.300">
    <property type="entry name" value="P-loop containing nucleotide triphosphate hydrolases"/>
    <property type="match status" value="1"/>
</dbReference>
<dbReference type="InterPro" id="IPR003593">
    <property type="entry name" value="AAA+_ATPase"/>
</dbReference>
<dbReference type="EMBL" id="CP030050">
    <property type="protein sequence ID" value="QOZ68316.1"/>
    <property type="molecule type" value="Genomic_DNA"/>
</dbReference>
<dbReference type="KEGG" id="barh:WN72_19885"/>
<dbReference type="InterPro" id="IPR036640">
    <property type="entry name" value="ABC1_TM_sf"/>
</dbReference>
<feature type="domain" description="ABC transmembrane type-1" evidence="13">
    <location>
        <begin position="416"/>
        <end position="685"/>
    </location>
</feature>
<organism evidence="14 15">
    <name type="scientific">Bradyrhizobium arachidis</name>
    <dbReference type="NCBI Taxonomy" id="858423"/>
    <lineage>
        <taxon>Bacteria</taxon>
        <taxon>Pseudomonadati</taxon>
        <taxon>Pseudomonadota</taxon>
        <taxon>Alphaproteobacteria</taxon>
        <taxon>Hyphomicrobiales</taxon>
        <taxon>Nitrobacteraceae</taxon>
        <taxon>Bradyrhizobium</taxon>
    </lineage>
</organism>
<evidence type="ECO:0000259" key="13">
    <source>
        <dbReference type="PROSITE" id="PS50929"/>
    </source>
</evidence>
<dbReference type="Pfam" id="PF00664">
    <property type="entry name" value="ABC_membrane"/>
    <property type="match status" value="1"/>
</dbReference>
<feature type="transmembrane region" description="Helical" evidence="11">
    <location>
        <begin position="666"/>
        <end position="687"/>
    </location>
</feature>
<dbReference type="PROSITE" id="PS50893">
    <property type="entry name" value="ABC_TRANSPORTER_2"/>
    <property type="match status" value="1"/>
</dbReference>
<dbReference type="InterPro" id="IPR022515">
    <property type="entry name" value="NHPM_micro_ABC2"/>
</dbReference>
<comment type="subcellular location">
    <subcellularLocation>
        <location evidence="1">Cell membrane</location>
        <topology evidence="1">Multi-pass membrane protein</topology>
    </subcellularLocation>
</comment>
<dbReference type="GO" id="GO:0005524">
    <property type="term" value="F:ATP binding"/>
    <property type="evidence" value="ECO:0007669"/>
    <property type="project" value="UniProtKB-KW"/>
</dbReference>
<keyword evidence="9 11" id="KW-0472">Membrane</keyword>
<feature type="transmembrane region" description="Helical" evidence="11">
    <location>
        <begin position="554"/>
        <end position="577"/>
    </location>
</feature>
<evidence type="ECO:0000256" key="7">
    <source>
        <dbReference type="ARBA" id="ARBA00022840"/>
    </source>
</evidence>
<dbReference type="GO" id="GO:0140359">
    <property type="term" value="F:ABC-type transporter activity"/>
    <property type="evidence" value="ECO:0007669"/>
    <property type="project" value="InterPro"/>
</dbReference>
<feature type="transmembrane region" description="Helical" evidence="11">
    <location>
        <begin position="449"/>
        <end position="467"/>
    </location>
</feature>
<dbReference type="RefSeq" id="WP_027564509.1">
    <property type="nucleotide sequence ID" value="NZ_AXAD01000026.1"/>
</dbReference>
<evidence type="ECO:0000313" key="15">
    <source>
        <dbReference type="Proteomes" id="UP000594015"/>
    </source>
</evidence>
<keyword evidence="5 11" id="KW-0812">Transmembrane</keyword>
<accession>A0AAE7NN56</accession>
<dbReference type="InterPro" id="IPR039421">
    <property type="entry name" value="Type_1_exporter"/>
</dbReference>
<evidence type="ECO:0000256" key="11">
    <source>
        <dbReference type="SAM" id="Phobius"/>
    </source>
</evidence>
<dbReference type="InterPro" id="IPR027417">
    <property type="entry name" value="P-loop_NTPase"/>
</dbReference>
<dbReference type="SUPFAM" id="SSF90123">
    <property type="entry name" value="ABC transporter transmembrane region"/>
    <property type="match status" value="1"/>
</dbReference>
<feature type="transmembrane region" description="Helical" evidence="11">
    <location>
        <begin position="416"/>
        <end position="437"/>
    </location>
</feature>
<feature type="transmembrane region" description="Helical" evidence="11">
    <location>
        <begin position="528"/>
        <end position="548"/>
    </location>
</feature>
<dbReference type="FunFam" id="3.40.50.300:FF:000299">
    <property type="entry name" value="ABC transporter ATP-binding protein/permease"/>
    <property type="match status" value="1"/>
</dbReference>
<dbReference type="PROSITE" id="PS00211">
    <property type="entry name" value="ABC_TRANSPORTER_1"/>
    <property type="match status" value="1"/>
</dbReference>